<feature type="transmembrane region" description="Helical" evidence="6">
    <location>
        <begin position="184"/>
        <end position="208"/>
    </location>
</feature>
<keyword evidence="3 6" id="KW-0812">Transmembrane</keyword>
<name>A0AAN5I9D5_9BILA</name>
<dbReference type="EMBL" id="BTRK01000006">
    <property type="protein sequence ID" value="GMR57537.1"/>
    <property type="molecule type" value="Genomic_DNA"/>
</dbReference>
<keyword evidence="5 6" id="KW-0472">Membrane</keyword>
<dbReference type="PANTHER" id="PTHR31552:SF8">
    <property type="entry name" value="SERPENTINE RECEPTOR CLASS GAMMA"/>
    <property type="match status" value="1"/>
</dbReference>
<evidence type="ECO:0000313" key="7">
    <source>
        <dbReference type="EMBL" id="GMR57537.1"/>
    </source>
</evidence>
<reference evidence="8" key="1">
    <citation type="submission" date="2022-10" db="EMBL/GenBank/DDBJ databases">
        <title>Genome assembly of Pristionchus species.</title>
        <authorList>
            <person name="Yoshida K."/>
            <person name="Sommer R.J."/>
        </authorList>
    </citation>
    <scope>NUCLEOTIDE SEQUENCE [LARGE SCALE GENOMIC DNA]</scope>
    <source>
        <strain evidence="8">RS5460</strain>
    </source>
</reference>
<evidence type="ECO:0000256" key="6">
    <source>
        <dbReference type="RuleBase" id="RU280813"/>
    </source>
</evidence>
<accession>A0AAN5I9D5</accession>
<evidence type="ECO:0000256" key="2">
    <source>
        <dbReference type="ARBA" id="ARBA00005692"/>
    </source>
</evidence>
<comment type="similarity">
    <text evidence="2 6">Belongs to the nematode receptor-like protein srg family.</text>
</comment>
<evidence type="ECO:0000313" key="8">
    <source>
        <dbReference type="Proteomes" id="UP001328107"/>
    </source>
</evidence>
<evidence type="ECO:0000256" key="1">
    <source>
        <dbReference type="ARBA" id="ARBA00004141"/>
    </source>
</evidence>
<feature type="transmembrane region" description="Helical" evidence="6">
    <location>
        <begin position="228"/>
        <end position="255"/>
    </location>
</feature>
<sequence>MHWRYDSILTLLILLNEQRQLSRTISMNTTNIIQLCYGLPGVVIYFLIIYAMRVMRTALSTSFVIMFIINPFTNILTWLNSWIMLRLKSEPSISSFNAWIDSHDFLRIPLGFLVPQFYYIQNACCLLLCIDRFTAIYSATRNYNFWSKVYDISSFFSILICILVNIISRWAIYGDNSGNAVSKVLAATLVQDVFGIVVLLSCCVLNILSLKKLFYYRTTSTSHKELSFFLISFCIFIAQVLNLVVLFILTIPLVFPASPNSTFASVRLFTISVMHFTSDLFSIGPAYYTLLLPGPIRQYFVEKIRRRFCRSIKITQIS</sequence>
<dbReference type="PANTHER" id="PTHR31552">
    <property type="entry name" value="SERPENTINE RECEPTOR CLASS GAMMA"/>
    <property type="match status" value="1"/>
</dbReference>
<comment type="subcellular location">
    <subcellularLocation>
        <location evidence="1">Membrane</location>
        <topology evidence="1">Multi-pass membrane protein</topology>
    </subcellularLocation>
</comment>
<keyword evidence="4 6" id="KW-1133">Transmembrane helix</keyword>
<feature type="transmembrane region" description="Helical" evidence="6">
    <location>
        <begin position="149"/>
        <end position="172"/>
    </location>
</feature>
<evidence type="ECO:0000256" key="4">
    <source>
        <dbReference type="ARBA" id="ARBA00022989"/>
    </source>
</evidence>
<organism evidence="7 8">
    <name type="scientific">Pristionchus mayeri</name>
    <dbReference type="NCBI Taxonomy" id="1317129"/>
    <lineage>
        <taxon>Eukaryota</taxon>
        <taxon>Metazoa</taxon>
        <taxon>Ecdysozoa</taxon>
        <taxon>Nematoda</taxon>
        <taxon>Chromadorea</taxon>
        <taxon>Rhabditida</taxon>
        <taxon>Rhabditina</taxon>
        <taxon>Diplogasteromorpha</taxon>
        <taxon>Diplogasteroidea</taxon>
        <taxon>Neodiplogasteridae</taxon>
        <taxon>Pristionchus</taxon>
    </lineage>
</organism>
<dbReference type="GO" id="GO:0016020">
    <property type="term" value="C:membrane"/>
    <property type="evidence" value="ECO:0007669"/>
    <property type="project" value="UniProtKB-SubCell"/>
</dbReference>
<dbReference type="Proteomes" id="UP001328107">
    <property type="component" value="Unassembled WGS sequence"/>
</dbReference>
<feature type="transmembrane region" description="Helical" evidence="6">
    <location>
        <begin position="63"/>
        <end position="85"/>
    </location>
</feature>
<gene>
    <name evidence="7" type="ORF">PMAYCL1PPCAC_27732</name>
</gene>
<dbReference type="AlphaFoldDB" id="A0AAN5I9D5"/>
<feature type="transmembrane region" description="Helical" evidence="6">
    <location>
        <begin position="267"/>
        <end position="290"/>
    </location>
</feature>
<protein>
    <recommendedName>
        <fullName evidence="6">Serpentine receptor class gamma</fullName>
    </recommendedName>
</protein>
<evidence type="ECO:0000256" key="5">
    <source>
        <dbReference type="ARBA" id="ARBA00023136"/>
    </source>
</evidence>
<feature type="transmembrane region" description="Helical" evidence="6">
    <location>
        <begin position="105"/>
        <end position="129"/>
    </location>
</feature>
<evidence type="ECO:0000256" key="3">
    <source>
        <dbReference type="ARBA" id="ARBA00022692"/>
    </source>
</evidence>
<keyword evidence="8" id="KW-1185">Reference proteome</keyword>
<proteinExistence type="inferred from homology"/>
<comment type="caution">
    <text evidence="7">The sequence shown here is derived from an EMBL/GenBank/DDBJ whole genome shotgun (WGS) entry which is preliminary data.</text>
</comment>
<dbReference type="Pfam" id="PF02118">
    <property type="entry name" value="Srg"/>
    <property type="match status" value="1"/>
</dbReference>
<dbReference type="GO" id="GO:0004888">
    <property type="term" value="F:transmembrane signaling receptor activity"/>
    <property type="evidence" value="ECO:0007669"/>
    <property type="project" value="InterPro"/>
</dbReference>
<feature type="transmembrane region" description="Helical" evidence="6">
    <location>
        <begin position="32"/>
        <end position="51"/>
    </location>
</feature>
<dbReference type="GO" id="GO:0007606">
    <property type="term" value="P:sensory perception of chemical stimulus"/>
    <property type="evidence" value="ECO:0007669"/>
    <property type="project" value="UniProtKB-UniRule"/>
</dbReference>
<dbReference type="InterPro" id="IPR000609">
    <property type="entry name" value="7TM_GPCR_serpentine_rcpt_Srg"/>
</dbReference>